<sequence length="205" mass="23218">MNDNLRELIEWTVTRQPTCDEIRRLMTRRKRAGFNLVELMVVIAVVGILVALILPAVQSSRETARRLRCQSHLKQIGLAVHHYEASHRVFPAGWGWNGYLYRLLPYVEEGTTYQLITTAIEADRLDEEASDLLALRPALFACPSSSTPRDMKHVSNYADNVGYGKRHEFDEQGELRNVSYNGIFSSLDRIDWDGPIGGVVTTAMV</sequence>
<feature type="transmembrane region" description="Helical" evidence="1">
    <location>
        <begin position="32"/>
        <end position="57"/>
    </location>
</feature>
<accession>A0A5C5X5J6</accession>
<evidence type="ECO:0000313" key="3">
    <source>
        <dbReference type="EMBL" id="TWT57523.1"/>
    </source>
</evidence>
<dbReference type="Gene3D" id="3.30.700.10">
    <property type="entry name" value="Glycoprotein, Type 4 Pilin"/>
    <property type="match status" value="1"/>
</dbReference>
<reference evidence="3 4" key="1">
    <citation type="submission" date="2019-02" db="EMBL/GenBank/DDBJ databases">
        <title>Deep-cultivation of Planctomycetes and their phenomic and genomic characterization uncovers novel biology.</title>
        <authorList>
            <person name="Wiegand S."/>
            <person name="Jogler M."/>
            <person name="Boedeker C."/>
            <person name="Pinto D."/>
            <person name="Vollmers J."/>
            <person name="Rivas-Marin E."/>
            <person name="Kohn T."/>
            <person name="Peeters S.H."/>
            <person name="Heuer A."/>
            <person name="Rast P."/>
            <person name="Oberbeckmann S."/>
            <person name="Bunk B."/>
            <person name="Jeske O."/>
            <person name="Meyerdierks A."/>
            <person name="Storesund J.E."/>
            <person name="Kallscheuer N."/>
            <person name="Luecker S."/>
            <person name="Lage O.M."/>
            <person name="Pohl T."/>
            <person name="Merkel B.J."/>
            <person name="Hornburger P."/>
            <person name="Mueller R.-W."/>
            <person name="Bruemmer F."/>
            <person name="Labrenz M."/>
            <person name="Spormann A.M."/>
            <person name="Op Den Camp H."/>
            <person name="Overmann J."/>
            <person name="Amann R."/>
            <person name="Jetten M.S.M."/>
            <person name="Mascher T."/>
            <person name="Medema M.H."/>
            <person name="Devos D.P."/>
            <person name="Kaster A.-K."/>
            <person name="Ovreas L."/>
            <person name="Rohde M."/>
            <person name="Galperin M.Y."/>
            <person name="Jogler C."/>
        </authorList>
    </citation>
    <scope>NUCLEOTIDE SEQUENCE [LARGE SCALE GENOMIC DNA]</scope>
    <source>
        <strain evidence="3 4">KOR42</strain>
    </source>
</reference>
<keyword evidence="1" id="KW-0812">Transmembrane</keyword>
<dbReference type="InterPro" id="IPR012902">
    <property type="entry name" value="N_methyl_site"/>
</dbReference>
<dbReference type="AlphaFoldDB" id="A0A5C5X5J6"/>
<keyword evidence="1" id="KW-0472">Membrane</keyword>
<dbReference type="Proteomes" id="UP000317243">
    <property type="component" value="Unassembled WGS sequence"/>
</dbReference>
<dbReference type="SUPFAM" id="SSF54523">
    <property type="entry name" value="Pili subunits"/>
    <property type="match status" value="1"/>
</dbReference>
<dbReference type="InterPro" id="IPR045584">
    <property type="entry name" value="Pilin-like"/>
</dbReference>
<evidence type="ECO:0000256" key="1">
    <source>
        <dbReference type="SAM" id="Phobius"/>
    </source>
</evidence>
<dbReference type="Pfam" id="PF07963">
    <property type="entry name" value="N_methyl"/>
    <property type="match status" value="1"/>
</dbReference>
<proteinExistence type="predicted"/>
<dbReference type="OrthoDB" id="249777at2"/>
<name>A0A5C5X5J6_9PLAN</name>
<dbReference type="PANTHER" id="PTHR30093:SF2">
    <property type="entry name" value="TYPE II SECRETION SYSTEM PROTEIN H"/>
    <property type="match status" value="1"/>
</dbReference>
<dbReference type="Pfam" id="PF07596">
    <property type="entry name" value="SBP_bac_10"/>
    <property type="match status" value="1"/>
</dbReference>
<organism evidence="3 4">
    <name type="scientific">Thalassoglobus neptunius</name>
    <dbReference type="NCBI Taxonomy" id="1938619"/>
    <lineage>
        <taxon>Bacteria</taxon>
        <taxon>Pseudomonadati</taxon>
        <taxon>Planctomycetota</taxon>
        <taxon>Planctomycetia</taxon>
        <taxon>Planctomycetales</taxon>
        <taxon>Planctomycetaceae</taxon>
        <taxon>Thalassoglobus</taxon>
    </lineage>
</organism>
<gene>
    <name evidence="3" type="primary">xcpT_2</name>
    <name evidence="3" type="ORF">KOR42_08840</name>
</gene>
<evidence type="ECO:0000259" key="2">
    <source>
        <dbReference type="Pfam" id="PF07596"/>
    </source>
</evidence>
<protein>
    <submittedName>
        <fullName evidence="3">Type II secretion system protein G</fullName>
    </submittedName>
</protein>
<evidence type="ECO:0000313" key="4">
    <source>
        <dbReference type="Proteomes" id="UP000317243"/>
    </source>
</evidence>
<comment type="caution">
    <text evidence="3">The sequence shown here is derived from an EMBL/GenBank/DDBJ whole genome shotgun (WGS) entry which is preliminary data.</text>
</comment>
<keyword evidence="4" id="KW-1185">Reference proteome</keyword>
<keyword evidence="1" id="KW-1133">Transmembrane helix</keyword>
<dbReference type="InterPro" id="IPR011453">
    <property type="entry name" value="DUF1559"/>
</dbReference>
<dbReference type="PANTHER" id="PTHR30093">
    <property type="entry name" value="GENERAL SECRETION PATHWAY PROTEIN G"/>
    <property type="match status" value="1"/>
</dbReference>
<dbReference type="EMBL" id="SIHI01000001">
    <property type="protein sequence ID" value="TWT57523.1"/>
    <property type="molecule type" value="Genomic_DNA"/>
</dbReference>
<feature type="domain" description="DUF1559" evidence="2">
    <location>
        <begin position="58"/>
        <end position="159"/>
    </location>
</feature>
<dbReference type="NCBIfam" id="TIGR02532">
    <property type="entry name" value="IV_pilin_GFxxxE"/>
    <property type="match status" value="1"/>
</dbReference>